<dbReference type="EMBL" id="FTOL01000006">
    <property type="protein sequence ID" value="SIT13564.1"/>
    <property type="molecule type" value="Genomic_DNA"/>
</dbReference>
<name>A0A1N7PSG7_9FLAO</name>
<dbReference type="RefSeq" id="WP_076553032.1">
    <property type="nucleotide sequence ID" value="NZ_FTOL01000006.1"/>
</dbReference>
<sequence length="112" mass="12893">MVKILTEFKEMLISIASDLKELKETVRISTILNKEVLDVNEAAVLTGYKVSYLHKLSSVGTDLPIYSSSGNGKLYFKRLELLEWMTKHKRNNFNDFQNQVDDYFSKKGKKVA</sequence>
<reference evidence="2" key="1">
    <citation type="submission" date="2017-01" db="EMBL/GenBank/DDBJ databases">
        <authorList>
            <person name="Varghese N."/>
            <person name="Submissions S."/>
        </authorList>
    </citation>
    <scope>NUCLEOTIDE SEQUENCE [LARGE SCALE GENOMIC DNA]</scope>
    <source>
        <strain evidence="2">DSM 18017</strain>
    </source>
</reference>
<protein>
    <recommendedName>
        <fullName evidence="3">Helix-turn-helix domain-containing protein</fullName>
    </recommendedName>
</protein>
<organism evidence="1 2">
    <name type="scientific">Chryseobacterium ureilyticum</name>
    <dbReference type="NCBI Taxonomy" id="373668"/>
    <lineage>
        <taxon>Bacteria</taxon>
        <taxon>Pseudomonadati</taxon>
        <taxon>Bacteroidota</taxon>
        <taxon>Flavobacteriia</taxon>
        <taxon>Flavobacteriales</taxon>
        <taxon>Weeksellaceae</taxon>
        <taxon>Chryseobacterium group</taxon>
        <taxon>Chryseobacterium</taxon>
    </lineage>
</organism>
<accession>A0A1N7PSG7</accession>
<evidence type="ECO:0000313" key="2">
    <source>
        <dbReference type="Proteomes" id="UP000186744"/>
    </source>
</evidence>
<evidence type="ECO:0000313" key="1">
    <source>
        <dbReference type="EMBL" id="SIT13564.1"/>
    </source>
</evidence>
<dbReference type="Proteomes" id="UP000186744">
    <property type="component" value="Unassembled WGS sequence"/>
</dbReference>
<keyword evidence="2" id="KW-1185">Reference proteome</keyword>
<dbReference type="STRING" id="373668.SAMN05421786_106149"/>
<dbReference type="AlphaFoldDB" id="A0A1N7PSG7"/>
<proteinExistence type="predicted"/>
<dbReference type="OrthoDB" id="597977at2"/>
<gene>
    <name evidence="1" type="ORF">SAMN05421786_106149</name>
</gene>
<evidence type="ECO:0008006" key="3">
    <source>
        <dbReference type="Google" id="ProtNLM"/>
    </source>
</evidence>